<evidence type="ECO:0000313" key="1">
    <source>
        <dbReference type="EMBL" id="QIX23093.1"/>
    </source>
</evidence>
<dbReference type="RefSeq" id="WP_004444819.1">
    <property type="nucleotide sequence ID" value="NZ_CP050899.1"/>
</dbReference>
<evidence type="ECO:0000313" key="2">
    <source>
        <dbReference type="Proteomes" id="UP000500870"/>
    </source>
</evidence>
<name>A0A6H0ZS87_9HYPH</name>
<proteinExistence type="predicted"/>
<dbReference type="AlphaFoldDB" id="A0A6H0ZS87"/>
<organism evidence="1 2">
    <name type="scientific">Agrobacterium pusense</name>
    <dbReference type="NCBI Taxonomy" id="648995"/>
    <lineage>
        <taxon>Bacteria</taxon>
        <taxon>Pseudomonadati</taxon>
        <taxon>Pseudomonadota</taxon>
        <taxon>Alphaproteobacteria</taxon>
        <taxon>Hyphomicrobiales</taxon>
        <taxon>Rhizobiaceae</taxon>
        <taxon>Rhizobium/Agrobacterium group</taxon>
        <taxon>Agrobacterium</taxon>
    </lineage>
</organism>
<accession>A0A6H0ZS87</accession>
<dbReference type="Proteomes" id="UP000500870">
    <property type="component" value="Chromosome 3"/>
</dbReference>
<dbReference type="EMBL" id="CP050899">
    <property type="protein sequence ID" value="QIX23093.1"/>
    <property type="molecule type" value="Genomic_DNA"/>
</dbReference>
<gene>
    <name evidence="1" type="ORF">FOB41_18075</name>
</gene>
<sequence>MHNPADRYLDILVLHQPIEQYPLGLPKAVEILDTFGLDKTVIYKLMKRFARGNGEDDR</sequence>
<protein>
    <submittedName>
        <fullName evidence="1">Uncharacterized protein</fullName>
    </submittedName>
</protein>
<reference evidence="1 2" key="1">
    <citation type="submission" date="2020-04" db="EMBL/GenBank/DDBJ databases">
        <title>FDA dAtabase for Regulatory Grade micrObial Sequences (FDA-ARGOS): Supporting development and validation of Infectious Disease Dx tests.</title>
        <authorList>
            <person name="Sciortino C."/>
            <person name="Tallon L."/>
            <person name="Sadzewicz L."/>
            <person name="Vavikolanu K."/>
            <person name="Mehta A."/>
            <person name="Aluvathingal J."/>
            <person name="Nadendla S."/>
            <person name="Nandy P."/>
            <person name="Geyer C."/>
            <person name="Yan Y."/>
            <person name="Sichtig H."/>
        </authorList>
    </citation>
    <scope>NUCLEOTIDE SEQUENCE [LARGE SCALE GENOMIC DNA]</scope>
    <source>
        <strain evidence="1 2">FDAARGOS_633</strain>
    </source>
</reference>